<dbReference type="EMBL" id="JACSPO010000001">
    <property type="protein sequence ID" value="MBD8061105.1"/>
    <property type="molecule type" value="Genomic_DNA"/>
</dbReference>
<reference evidence="2 3" key="1">
    <citation type="submission" date="2020-08" db="EMBL/GenBank/DDBJ databases">
        <title>A Genomic Blueprint of the Chicken Gut Microbiome.</title>
        <authorList>
            <person name="Gilroy R."/>
            <person name="Ravi A."/>
            <person name="Getino M."/>
            <person name="Pursley I."/>
            <person name="Horton D.L."/>
            <person name="Alikhan N.-F."/>
            <person name="Baker D."/>
            <person name="Gharbi K."/>
            <person name="Hall N."/>
            <person name="Watson M."/>
            <person name="Adriaenssens E.M."/>
            <person name="Foster-Nyarko E."/>
            <person name="Jarju S."/>
            <person name="Secka A."/>
            <person name="Antonio M."/>
            <person name="Oren A."/>
            <person name="Chaudhuri R."/>
            <person name="La Ragione R.M."/>
            <person name="Hildebrand F."/>
            <person name="Pallen M.J."/>
        </authorList>
    </citation>
    <scope>NUCLEOTIDE SEQUENCE [LARGE SCALE GENOMIC DNA]</scope>
    <source>
        <strain evidence="2 3">Sa1BUA1</strain>
    </source>
</reference>
<organism evidence="2 3">
    <name type="scientific">Oceanitalea stevensii</name>
    <dbReference type="NCBI Taxonomy" id="2763072"/>
    <lineage>
        <taxon>Bacteria</taxon>
        <taxon>Bacillati</taxon>
        <taxon>Actinomycetota</taxon>
        <taxon>Actinomycetes</taxon>
        <taxon>Micrococcales</taxon>
        <taxon>Bogoriellaceae</taxon>
        <taxon>Georgenia</taxon>
    </lineage>
</organism>
<dbReference type="Pfam" id="PF13466">
    <property type="entry name" value="STAS_2"/>
    <property type="match status" value="1"/>
</dbReference>
<name>A0ABR8YYI2_9MICO</name>
<dbReference type="PROSITE" id="PS50801">
    <property type="entry name" value="STAS"/>
    <property type="match status" value="1"/>
</dbReference>
<evidence type="ECO:0000313" key="3">
    <source>
        <dbReference type="Proteomes" id="UP000661894"/>
    </source>
</evidence>
<accession>A0ABR8YYI2</accession>
<dbReference type="InterPro" id="IPR002645">
    <property type="entry name" value="STAS_dom"/>
</dbReference>
<comment type="caution">
    <text evidence="2">The sequence shown here is derived from an EMBL/GenBank/DDBJ whole genome shotgun (WGS) entry which is preliminary data.</text>
</comment>
<gene>
    <name evidence="2" type="ORF">H9624_02050</name>
</gene>
<dbReference type="CDD" id="cd07043">
    <property type="entry name" value="STAS_anti-anti-sigma_factors"/>
    <property type="match status" value="1"/>
</dbReference>
<keyword evidence="3" id="KW-1185">Reference proteome</keyword>
<protein>
    <submittedName>
        <fullName evidence="2">STAS domain-containing protein</fullName>
    </submittedName>
</protein>
<dbReference type="Proteomes" id="UP000661894">
    <property type="component" value="Unassembled WGS sequence"/>
</dbReference>
<dbReference type="RefSeq" id="WP_251838247.1">
    <property type="nucleotide sequence ID" value="NZ_JACSPO010000001.1"/>
</dbReference>
<dbReference type="InterPro" id="IPR058548">
    <property type="entry name" value="MlaB-like_STAS"/>
</dbReference>
<dbReference type="Gene3D" id="3.30.750.24">
    <property type="entry name" value="STAS domain"/>
    <property type="match status" value="1"/>
</dbReference>
<dbReference type="SUPFAM" id="SSF52091">
    <property type="entry name" value="SpoIIaa-like"/>
    <property type="match status" value="1"/>
</dbReference>
<proteinExistence type="predicted"/>
<dbReference type="InterPro" id="IPR036513">
    <property type="entry name" value="STAS_dom_sf"/>
</dbReference>
<evidence type="ECO:0000313" key="2">
    <source>
        <dbReference type="EMBL" id="MBD8061105.1"/>
    </source>
</evidence>
<sequence>MGDVMERTGPANHQGWVRLRRSDGLVRLELGGEVDALMEQALEHAVTEARTGDLPVEVDTRSVTFMDSLALTSLARLAVGHHTAVFVDPPDLVRFLLDVTRLGEVVQIRETGTGADATAST</sequence>
<evidence type="ECO:0000259" key="1">
    <source>
        <dbReference type="PROSITE" id="PS50801"/>
    </source>
</evidence>
<feature type="domain" description="STAS" evidence="1">
    <location>
        <begin position="15"/>
        <end position="77"/>
    </location>
</feature>